<reference evidence="3 4" key="1">
    <citation type="submission" date="2019-01" db="EMBL/GenBank/DDBJ databases">
        <title>Geovibrio thiophilus DSM 11263, complete genome.</title>
        <authorList>
            <person name="Spring S."/>
            <person name="Bunk B."/>
            <person name="Sproer C."/>
        </authorList>
    </citation>
    <scope>NUCLEOTIDE SEQUENCE [LARGE SCALE GENOMIC DNA]</scope>
    <source>
        <strain evidence="3 4">DSM 11263</strain>
    </source>
</reference>
<dbReference type="OrthoDB" id="5891007at2"/>
<keyword evidence="1" id="KW-0238">DNA-binding</keyword>
<evidence type="ECO:0000313" key="4">
    <source>
        <dbReference type="Proteomes" id="UP000287502"/>
    </source>
</evidence>
<dbReference type="EMBL" id="CP035108">
    <property type="protein sequence ID" value="QAR32700.1"/>
    <property type="molecule type" value="Genomic_DNA"/>
</dbReference>
<dbReference type="GO" id="GO:0003677">
    <property type="term" value="F:DNA binding"/>
    <property type="evidence" value="ECO:0007669"/>
    <property type="project" value="UniProtKB-KW"/>
</dbReference>
<name>A0A410JWW3_9BACT</name>
<dbReference type="SMART" id="SM00530">
    <property type="entry name" value="HTH_XRE"/>
    <property type="match status" value="1"/>
</dbReference>
<dbReference type="Gene3D" id="1.10.260.40">
    <property type="entry name" value="lambda repressor-like DNA-binding domains"/>
    <property type="match status" value="1"/>
</dbReference>
<dbReference type="Proteomes" id="UP000287502">
    <property type="component" value="Chromosome"/>
</dbReference>
<dbReference type="GO" id="GO:0005829">
    <property type="term" value="C:cytosol"/>
    <property type="evidence" value="ECO:0007669"/>
    <property type="project" value="TreeGrafter"/>
</dbReference>
<sequence>MQNQIISSAKILGKAIKAFRERKGLTQKELADLVGVKQSTVSNIETASGDLRLSTLFRLISALEADMTFNERKKKNNPDAW</sequence>
<evidence type="ECO:0000259" key="2">
    <source>
        <dbReference type="PROSITE" id="PS50943"/>
    </source>
</evidence>
<dbReference type="InterPro" id="IPR010982">
    <property type="entry name" value="Lambda_DNA-bd_dom_sf"/>
</dbReference>
<dbReference type="PANTHER" id="PTHR46797">
    <property type="entry name" value="HTH-TYPE TRANSCRIPTIONAL REGULATOR"/>
    <property type="match status" value="1"/>
</dbReference>
<dbReference type="CDD" id="cd00093">
    <property type="entry name" value="HTH_XRE"/>
    <property type="match status" value="1"/>
</dbReference>
<evidence type="ECO:0000256" key="1">
    <source>
        <dbReference type="ARBA" id="ARBA00023125"/>
    </source>
</evidence>
<dbReference type="InterPro" id="IPR050807">
    <property type="entry name" value="TransReg_Diox_bact_type"/>
</dbReference>
<evidence type="ECO:0000313" key="3">
    <source>
        <dbReference type="EMBL" id="QAR32700.1"/>
    </source>
</evidence>
<dbReference type="KEGG" id="gtl:EP073_04535"/>
<dbReference type="RefSeq" id="WP_128465987.1">
    <property type="nucleotide sequence ID" value="NZ_CP035108.1"/>
</dbReference>
<organism evidence="3 4">
    <name type="scientific">Geovibrio thiophilus</name>
    <dbReference type="NCBI Taxonomy" id="139438"/>
    <lineage>
        <taxon>Bacteria</taxon>
        <taxon>Pseudomonadati</taxon>
        <taxon>Deferribacterota</taxon>
        <taxon>Deferribacteres</taxon>
        <taxon>Deferribacterales</taxon>
        <taxon>Geovibrionaceae</taxon>
        <taxon>Geovibrio</taxon>
    </lineage>
</organism>
<dbReference type="PANTHER" id="PTHR46797:SF1">
    <property type="entry name" value="METHYLPHOSPHONATE SYNTHASE"/>
    <property type="match status" value="1"/>
</dbReference>
<protein>
    <submittedName>
        <fullName evidence="3">Helix-turn-helix domain-containing protein</fullName>
    </submittedName>
</protein>
<gene>
    <name evidence="3" type="ORF">EP073_04535</name>
</gene>
<proteinExistence type="predicted"/>
<feature type="domain" description="HTH cro/C1-type" evidence="2">
    <location>
        <begin position="16"/>
        <end position="70"/>
    </location>
</feature>
<accession>A0A410JWW3</accession>
<dbReference type="Pfam" id="PF01381">
    <property type="entry name" value="HTH_3"/>
    <property type="match status" value="1"/>
</dbReference>
<dbReference type="PROSITE" id="PS50943">
    <property type="entry name" value="HTH_CROC1"/>
    <property type="match status" value="1"/>
</dbReference>
<dbReference type="AlphaFoldDB" id="A0A410JWW3"/>
<keyword evidence="4" id="KW-1185">Reference proteome</keyword>
<dbReference type="InterPro" id="IPR001387">
    <property type="entry name" value="Cro/C1-type_HTH"/>
</dbReference>
<dbReference type="GO" id="GO:0003700">
    <property type="term" value="F:DNA-binding transcription factor activity"/>
    <property type="evidence" value="ECO:0007669"/>
    <property type="project" value="TreeGrafter"/>
</dbReference>
<dbReference type="SUPFAM" id="SSF47413">
    <property type="entry name" value="lambda repressor-like DNA-binding domains"/>
    <property type="match status" value="1"/>
</dbReference>